<dbReference type="EMBL" id="BMBA01000004">
    <property type="protein sequence ID" value="GFZ32995.1"/>
    <property type="molecule type" value="Genomic_DNA"/>
</dbReference>
<dbReference type="PANTHER" id="PTHR30294">
    <property type="entry name" value="MEMBRANE COMPONENT OF ABC TRANSPORTER YHHJ-RELATED"/>
    <property type="match status" value="1"/>
</dbReference>
<feature type="domain" description="ABC transmembrane type-2" evidence="9">
    <location>
        <begin position="151"/>
        <end position="374"/>
    </location>
</feature>
<dbReference type="Proteomes" id="UP000663802">
    <property type="component" value="Unassembled WGS sequence"/>
</dbReference>
<dbReference type="PROSITE" id="PS51012">
    <property type="entry name" value="ABC_TM2"/>
    <property type="match status" value="1"/>
</dbReference>
<evidence type="ECO:0000313" key="10">
    <source>
        <dbReference type="EMBL" id="GFZ32995.1"/>
    </source>
</evidence>
<dbReference type="InterPro" id="IPR051449">
    <property type="entry name" value="ABC-2_transporter_component"/>
</dbReference>
<evidence type="ECO:0000313" key="11">
    <source>
        <dbReference type="Proteomes" id="UP000663802"/>
    </source>
</evidence>
<keyword evidence="7 8" id="KW-0472">Membrane</keyword>
<evidence type="ECO:0000259" key="9">
    <source>
        <dbReference type="PROSITE" id="PS51012"/>
    </source>
</evidence>
<keyword evidence="11" id="KW-1185">Reference proteome</keyword>
<evidence type="ECO:0000256" key="2">
    <source>
        <dbReference type="ARBA" id="ARBA00007783"/>
    </source>
</evidence>
<feature type="transmembrane region" description="Helical" evidence="8">
    <location>
        <begin position="187"/>
        <end position="207"/>
    </location>
</feature>
<reference evidence="10 11" key="1">
    <citation type="journal article" date="2021" name="Int. J. Syst. Evol. Microbiol.">
        <title>Clostridium zeae sp. nov., isolated from corn silage.</title>
        <authorList>
            <person name="Kobayashi H."/>
            <person name="Tanizawa Y."/>
            <person name="Yagura M."/>
            <person name="Sakamoto M."/>
            <person name="Ohkuma M."/>
            <person name="Tohno M."/>
        </authorList>
    </citation>
    <scope>NUCLEOTIDE SEQUENCE [LARGE SCALE GENOMIC DNA]</scope>
    <source>
        <strain evidence="10 11">CSC2</strain>
    </source>
</reference>
<comment type="caution">
    <text evidence="10">The sequence shown here is derived from an EMBL/GenBank/DDBJ whole genome shotgun (WGS) entry which is preliminary data.</text>
</comment>
<evidence type="ECO:0000256" key="7">
    <source>
        <dbReference type="ARBA" id="ARBA00023136"/>
    </source>
</evidence>
<keyword evidence="5 8" id="KW-0812">Transmembrane</keyword>
<feature type="transmembrane region" description="Helical" evidence="8">
    <location>
        <begin position="227"/>
        <end position="250"/>
    </location>
</feature>
<proteinExistence type="inferred from homology"/>
<keyword evidence="6 8" id="KW-1133">Transmembrane helix</keyword>
<evidence type="ECO:0000256" key="1">
    <source>
        <dbReference type="ARBA" id="ARBA00004651"/>
    </source>
</evidence>
<gene>
    <name evidence="10" type="ORF">CSC2_35210</name>
</gene>
<accession>A0ABQ1EDU7</accession>
<feature type="transmembrane region" description="Helical" evidence="8">
    <location>
        <begin position="293"/>
        <end position="314"/>
    </location>
</feature>
<name>A0ABQ1EDU7_9CLOT</name>
<dbReference type="Gene3D" id="3.40.1710.10">
    <property type="entry name" value="abc type-2 transporter like domain"/>
    <property type="match status" value="1"/>
</dbReference>
<protein>
    <recommendedName>
        <fullName evidence="8">Transport permease protein</fullName>
    </recommendedName>
</protein>
<evidence type="ECO:0000256" key="6">
    <source>
        <dbReference type="ARBA" id="ARBA00022989"/>
    </source>
</evidence>
<dbReference type="PANTHER" id="PTHR30294:SF45">
    <property type="entry name" value="LINEARMYCIN RESISTANCE PERMEASE PROTEIN LNRN"/>
    <property type="match status" value="1"/>
</dbReference>
<dbReference type="InterPro" id="IPR047817">
    <property type="entry name" value="ABC2_TM_bact-type"/>
</dbReference>
<comment type="subcellular location">
    <subcellularLocation>
        <location evidence="1 8">Cell membrane</location>
        <topology evidence="1 8">Multi-pass membrane protein</topology>
    </subcellularLocation>
</comment>
<feature type="transmembrane region" description="Helical" evidence="8">
    <location>
        <begin position="22"/>
        <end position="40"/>
    </location>
</feature>
<sequence length="381" mass="42604">MKDILWLVKNGLMVTFRKKSNIILYIFAPMIGIIISLVIFGGNGQSGLRVGIVNNDNNYIAKDLIEYMQKLGSFKFSNIDEAEINDKVASGKLDCVLIIRDGFSKGVLNGKPEKIEITSIKGEQGTAYVKSYLYNYINNIVEISKVSKGNDEIFKNLYNNYINNKFNLIVSSVKDKSKNKDMTSQSIGYLIMIVLMSAGNLSEIILKEKQNKTYFRISTAPISAKKYIAANVILNFIIISIEMIITLLALTKVFKIDMGIPFMEVLALLLLFGFVAIGFSLLTVAFAKSFGGVGALQNLIVTPTCLLSGCFIPIEAMPKYLQRISDFMPQKWVLSGLTSLQTGKKFTSIYMNILIIIAFAVVFFLIAIYRFYSDEDIRNVV</sequence>
<dbReference type="InterPro" id="IPR013525">
    <property type="entry name" value="ABC2_TM"/>
</dbReference>
<keyword evidence="3 8" id="KW-0813">Transport</keyword>
<evidence type="ECO:0000256" key="3">
    <source>
        <dbReference type="ARBA" id="ARBA00022448"/>
    </source>
</evidence>
<evidence type="ECO:0000256" key="8">
    <source>
        <dbReference type="RuleBase" id="RU361157"/>
    </source>
</evidence>
<organism evidence="10 11">
    <name type="scientific">Clostridium zeae</name>
    <dbReference type="NCBI Taxonomy" id="2759022"/>
    <lineage>
        <taxon>Bacteria</taxon>
        <taxon>Bacillati</taxon>
        <taxon>Bacillota</taxon>
        <taxon>Clostridia</taxon>
        <taxon>Eubacteriales</taxon>
        <taxon>Clostridiaceae</taxon>
        <taxon>Clostridium</taxon>
    </lineage>
</organism>
<dbReference type="Pfam" id="PF12698">
    <property type="entry name" value="ABC2_membrane_3"/>
    <property type="match status" value="1"/>
</dbReference>
<dbReference type="InterPro" id="IPR000412">
    <property type="entry name" value="ABC_2_transport"/>
</dbReference>
<comment type="similarity">
    <text evidence="2 8">Belongs to the ABC-2 integral membrane protein family.</text>
</comment>
<dbReference type="PRINTS" id="PR00164">
    <property type="entry name" value="ABC2TRNSPORT"/>
</dbReference>
<evidence type="ECO:0000256" key="5">
    <source>
        <dbReference type="ARBA" id="ARBA00022692"/>
    </source>
</evidence>
<dbReference type="RefSeq" id="WP_206871244.1">
    <property type="nucleotide sequence ID" value="NZ_BMBA01000004.1"/>
</dbReference>
<feature type="transmembrane region" description="Helical" evidence="8">
    <location>
        <begin position="262"/>
        <end position="287"/>
    </location>
</feature>
<keyword evidence="4 8" id="KW-1003">Cell membrane</keyword>
<evidence type="ECO:0000256" key="4">
    <source>
        <dbReference type="ARBA" id="ARBA00022475"/>
    </source>
</evidence>
<feature type="transmembrane region" description="Helical" evidence="8">
    <location>
        <begin position="349"/>
        <end position="372"/>
    </location>
</feature>